<gene>
    <name evidence="1" type="ORF">WL29_21820</name>
</gene>
<sequence length="67" mass="7741">MVGRTPAANLDESSVYRTVNVKLNKRRYTSLKLISTVTEKAMQQYLAEAVDEIIERHKHLLPDIKTR</sequence>
<organism evidence="1 2">
    <name type="scientific">Burkholderia ubonensis</name>
    <dbReference type="NCBI Taxonomy" id="101571"/>
    <lineage>
        <taxon>Bacteria</taxon>
        <taxon>Pseudomonadati</taxon>
        <taxon>Pseudomonadota</taxon>
        <taxon>Betaproteobacteria</taxon>
        <taxon>Burkholderiales</taxon>
        <taxon>Burkholderiaceae</taxon>
        <taxon>Burkholderia</taxon>
        <taxon>Burkholderia cepacia complex</taxon>
    </lineage>
</organism>
<accession>A0A106QBV0</accession>
<dbReference type="AlphaFoldDB" id="A0A106QBV0"/>
<dbReference type="EMBL" id="LPHD01000049">
    <property type="protein sequence ID" value="KWA84006.1"/>
    <property type="molecule type" value="Genomic_DNA"/>
</dbReference>
<evidence type="ECO:0000313" key="2">
    <source>
        <dbReference type="Proteomes" id="UP000060630"/>
    </source>
</evidence>
<evidence type="ECO:0000313" key="1">
    <source>
        <dbReference type="EMBL" id="KWA84006.1"/>
    </source>
</evidence>
<proteinExistence type="predicted"/>
<comment type="caution">
    <text evidence="1">The sequence shown here is derived from an EMBL/GenBank/DDBJ whole genome shotgun (WGS) entry which is preliminary data.</text>
</comment>
<protein>
    <submittedName>
        <fullName evidence="1">Uncharacterized protein</fullName>
    </submittedName>
</protein>
<reference evidence="1 2" key="1">
    <citation type="submission" date="2015-11" db="EMBL/GenBank/DDBJ databases">
        <title>Expanding the genomic diversity of Burkholderia species for the development of highly accurate diagnostics.</title>
        <authorList>
            <person name="Sahl J."/>
            <person name="Keim P."/>
            <person name="Wagner D."/>
        </authorList>
    </citation>
    <scope>NUCLEOTIDE SEQUENCE [LARGE SCALE GENOMIC DNA]</scope>
    <source>
        <strain evidence="1 2">MSMB2087WGS</strain>
    </source>
</reference>
<dbReference type="Proteomes" id="UP000060630">
    <property type="component" value="Unassembled WGS sequence"/>
</dbReference>
<name>A0A106QBV0_9BURK</name>